<gene>
    <name evidence="1" type="ORF">DFQ11_10967</name>
</gene>
<sequence>MNNTIEHPKPYKHKNSEYQKEILNYLKHELGTVNWNIKKHGENYERKAHKEILEYHIAMEDLTLGINLT</sequence>
<dbReference type="EMBL" id="QJTD01000009">
    <property type="protein sequence ID" value="PYE79680.1"/>
    <property type="molecule type" value="Genomic_DNA"/>
</dbReference>
<dbReference type="AlphaFoldDB" id="A0A2V4X4M5"/>
<proteinExistence type="predicted"/>
<reference evidence="1 2" key="1">
    <citation type="submission" date="2018-06" db="EMBL/GenBank/DDBJ databases">
        <title>Genomic Encyclopedia of Type Strains, Phase III (KMG-III): the genomes of soil and plant-associated and newly described type strains.</title>
        <authorList>
            <person name="Whitman W."/>
        </authorList>
    </citation>
    <scope>NUCLEOTIDE SEQUENCE [LARGE SCALE GENOMIC DNA]</scope>
    <source>
        <strain evidence="1 2">CECT 7945</strain>
    </source>
</reference>
<dbReference type="RefSeq" id="WP_110476497.1">
    <property type="nucleotide sequence ID" value="NZ_BMWQ01000010.1"/>
</dbReference>
<name>A0A2V4X4M5_9FLAO</name>
<dbReference type="Proteomes" id="UP000248054">
    <property type="component" value="Unassembled WGS sequence"/>
</dbReference>
<evidence type="ECO:0000313" key="1">
    <source>
        <dbReference type="EMBL" id="PYE79680.1"/>
    </source>
</evidence>
<evidence type="ECO:0000313" key="2">
    <source>
        <dbReference type="Proteomes" id="UP000248054"/>
    </source>
</evidence>
<keyword evidence="2" id="KW-1185">Reference proteome</keyword>
<comment type="caution">
    <text evidence="1">The sequence shown here is derived from an EMBL/GenBank/DDBJ whole genome shotgun (WGS) entry which is preliminary data.</text>
</comment>
<protein>
    <submittedName>
        <fullName evidence="1">Uncharacterized protein</fullName>
    </submittedName>
</protein>
<accession>A0A2V4X4M5</accession>
<organism evidence="1 2">
    <name type="scientific">Winogradskyella epiphytica</name>
    <dbReference type="NCBI Taxonomy" id="262005"/>
    <lineage>
        <taxon>Bacteria</taxon>
        <taxon>Pseudomonadati</taxon>
        <taxon>Bacteroidota</taxon>
        <taxon>Flavobacteriia</taxon>
        <taxon>Flavobacteriales</taxon>
        <taxon>Flavobacteriaceae</taxon>
        <taxon>Winogradskyella</taxon>
    </lineage>
</organism>